<organism evidence="11 12">
    <name type="scientific">Inquilinus ginsengisoli</name>
    <dbReference type="NCBI Taxonomy" id="363840"/>
    <lineage>
        <taxon>Bacteria</taxon>
        <taxon>Pseudomonadati</taxon>
        <taxon>Pseudomonadota</taxon>
        <taxon>Alphaproteobacteria</taxon>
        <taxon>Rhodospirillales</taxon>
        <taxon>Rhodospirillaceae</taxon>
        <taxon>Inquilinus</taxon>
    </lineage>
</organism>
<dbReference type="Pfam" id="PF01743">
    <property type="entry name" value="PolyA_pol"/>
    <property type="match status" value="1"/>
</dbReference>
<comment type="caution">
    <text evidence="11">The sequence shown here is derived from an EMBL/GenBank/DDBJ whole genome shotgun (WGS) entry which is preliminary data.</text>
</comment>
<reference evidence="11 12" key="1">
    <citation type="submission" date="2023-07" db="EMBL/GenBank/DDBJ databases">
        <title>Sorghum-associated microbial communities from plants grown in Nebraska, USA.</title>
        <authorList>
            <person name="Schachtman D."/>
        </authorList>
    </citation>
    <scope>NUCLEOTIDE SEQUENCE [LARGE SCALE GENOMIC DNA]</scope>
    <source>
        <strain evidence="11 12">584</strain>
    </source>
</reference>
<comment type="cofactor">
    <cofactor evidence="1">
        <name>Mg(2+)</name>
        <dbReference type="ChEBI" id="CHEBI:18420"/>
    </cofactor>
</comment>
<feature type="domain" description="Poly A polymerase head" evidence="9">
    <location>
        <begin position="38"/>
        <end position="159"/>
    </location>
</feature>
<dbReference type="EC" id="2.7.7.19" evidence="11"/>
<dbReference type="Gene3D" id="3.30.460.10">
    <property type="entry name" value="Beta Polymerase, domain 2"/>
    <property type="match status" value="1"/>
</dbReference>
<dbReference type="Gene3D" id="1.10.3090.10">
    <property type="entry name" value="cca-adding enzyme, domain 2"/>
    <property type="match status" value="1"/>
</dbReference>
<dbReference type="Pfam" id="PF12627">
    <property type="entry name" value="PolyA_pol_RNAbd"/>
    <property type="match status" value="1"/>
</dbReference>
<evidence type="ECO:0000313" key="11">
    <source>
        <dbReference type="EMBL" id="MDR6291853.1"/>
    </source>
</evidence>
<keyword evidence="2 8" id="KW-0808">Transferase</keyword>
<gene>
    <name evidence="11" type="ORF">E9232_004387</name>
</gene>
<keyword evidence="7" id="KW-0460">Magnesium</keyword>
<evidence type="ECO:0000259" key="9">
    <source>
        <dbReference type="Pfam" id="PF01743"/>
    </source>
</evidence>
<evidence type="ECO:0000256" key="8">
    <source>
        <dbReference type="RuleBase" id="RU003953"/>
    </source>
</evidence>
<keyword evidence="12" id="KW-1185">Reference proteome</keyword>
<sequence length="404" mass="43024">MTAYDMPSHHLMSLPGWATDPAARAVIAALSIPGFDPRFVGGCVRNALLGRDAADVDIATPLRPEAVMTALRNAGLGFIPTGLEHGTVTARSGGKSFEVTTLRVDVETDGRHAVVEFTADWRADAARRDFTMNALSAEPDGAVHDYFGGVADAREGRVRFVGDPAQRIAEDALRILRFFRFHAHYGQGDPDPAALSACAAAAGGLDRLSGERVRAELLKLLAAPDPVPVWQVMADAGIARHVLGEDGDIARLQGLVRVAPGADPVLRLAALLRGDVAPVAARLKLSNEERDRLAGLRADAMADAPDEAGVRLLLYRHGRGGARDRIRLAWAAAPKRRSFKRALAAAEKEPVPTLPVRGRDIVALGLSGPAVGRALAEVERWWIGQGLRPGRAESLGRLRELAGA</sequence>
<keyword evidence="8" id="KW-0694">RNA-binding</keyword>
<evidence type="ECO:0000256" key="5">
    <source>
        <dbReference type="ARBA" id="ARBA00022723"/>
    </source>
</evidence>
<dbReference type="RefSeq" id="WP_309797415.1">
    <property type="nucleotide sequence ID" value="NZ_JAVDPW010000007.1"/>
</dbReference>
<dbReference type="CDD" id="cd05398">
    <property type="entry name" value="NT_ClassII-CCAase"/>
    <property type="match status" value="1"/>
</dbReference>
<dbReference type="PANTHER" id="PTHR46173">
    <property type="entry name" value="CCA TRNA NUCLEOTIDYLTRANSFERASE 1, MITOCHONDRIAL"/>
    <property type="match status" value="1"/>
</dbReference>
<name>A0ABU1JTA2_9PROT</name>
<keyword evidence="5" id="KW-0479">Metal-binding</keyword>
<evidence type="ECO:0000256" key="7">
    <source>
        <dbReference type="ARBA" id="ARBA00022842"/>
    </source>
</evidence>
<evidence type="ECO:0000256" key="1">
    <source>
        <dbReference type="ARBA" id="ARBA00001946"/>
    </source>
</evidence>
<keyword evidence="3" id="KW-0819">tRNA processing</keyword>
<evidence type="ECO:0000256" key="4">
    <source>
        <dbReference type="ARBA" id="ARBA00022695"/>
    </source>
</evidence>
<dbReference type="SUPFAM" id="SSF81891">
    <property type="entry name" value="Poly A polymerase C-terminal region-like"/>
    <property type="match status" value="1"/>
</dbReference>
<proteinExistence type="inferred from homology"/>
<evidence type="ECO:0000259" key="10">
    <source>
        <dbReference type="Pfam" id="PF12627"/>
    </source>
</evidence>
<evidence type="ECO:0000313" key="12">
    <source>
        <dbReference type="Proteomes" id="UP001262410"/>
    </source>
</evidence>
<protein>
    <submittedName>
        <fullName evidence="11">Poly(A) polymerase</fullName>
        <ecNumber evidence="11">2.7.7.19</ecNumber>
    </submittedName>
</protein>
<evidence type="ECO:0000256" key="3">
    <source>
        <dbReference type="ARBA" id="ARBA00022694"/>
    </source>
</evidence>
<dbReference type="Proteomes" id="UP001262410">
    <property type="component" value="Unassembled WGS sequence"/>
</dbReference>
<dbReference type="GO" id="GO:1990817">
    <property type="term" value="F:poly(A) RNA polymerase activity"/>
    <property type="evidence" value="ECO:0007669"/>
    <property type="project" value="UniProtKB-EC"/>
</dbReference>
<evidence type="ECO:0000256" key="6">
    <source>
        <dbReference type="ARBA" id="ARBA00022741"/>
    </source>
</evidence>
<dbReference type="SUPFAM" id="SSF81301">
    <property type="entry name" value="Nucleotidyltransferase"/>
    <property type="match status" value="1"/>
</dbReference>
<feature type="domain" description="tRNA nucleotidyltransferase/poly(A) polymerase RNA and SrmB- binding" evidence="10">
    <location>
        <begin position="191"/>
        <end position="243"/>
    </location>
</feature>
<accession>A0ABU1JTA2</accession>
<comment type="similarity">
    <text evidence="8">Belongs to the tRNA nucleotidyltransferase/poly(A) polymerase family.</text>
</comment>
<dbReference type="InterPro" id="IPR043519">
    <property type="entry name" value="NT_sf"/>
</dbReference>
<keyword evidence="4 11" id="KW-0548">Nucleotidyltransferase</keyword>
<evidence type="ECO:0000256" key="2">
    <source>
        <dbReference type="ARBA" id="ARBA00022679"/>
    </source>
</evidence>
<dbReference type="EMBL" id="JAVDPW010000007">
    <property type="protein sequence ID" value="MDR6291853.1"/>
    <property type="molecule type" value="Genomic_DNA"/>
</dbReference>
<dbReference type="PANTHER" id="PTHR46173:SF1">
    <property type="entry name" value="CCA TRNA NUCLEOTIDYLTRANSFERASE 1, MITOCHONDRIAL"/>
    <property type="match status" value="1"/>
</dbReference>
<dbReference type="InterPro" id="IPR032828">
    <property type="entry name" value="PolyA_RNA-bd"/>
</dbReference>
<keyword evidence="6" id="KW-0547">Nucleotide-binding</keyword>
<dbReference type="InterPro" id="IPR002646">
    <property type="entry name" value="PolA_pol_head_dom"/>
</dbReference>
<dbReference type="InterPro" id="IPR050264">
    <property type="entry name" value="Bact_CCA-adding_enz_type3_sf"/>
</dbReference>